<dbReference type="Gene3D" id="2.40.50.100">
    <property type="match status" value="1"/>
</dbReference>
<evidence type="ECO:0000313" key="5">
    <source>
        <dbReference type="EMBL" id="MUG23068.1"/>
    </source>
</evidence>
<feature type="domain" description="YbhG-like alpha-helical hairpin" evidence="4">
    <location>
        <begin position="134"/>
        <end position="254"/>
    </location>
</feature>
<feature type="coiled-coil region" evidence="1">
    <location>
        <begin position="130"/>
        <end position="183"/>
    </location>
</feature>
<dbReference type="RefSeq" id="WP_155619978.1">
    <property type="nucleotide sequence ID" value="NZ_CP086393.1"/>
</dbReference>
<dbReference type="GO" id="GO:0015562">
    <property type="term" value="F:efflux transmembrane transporter activity"/>
    <property type="evidence" value="ECO:0007669"/>
    <property type="project" value="InterPro"/>
</dbReference>
<dbReference type="Gene3D" id="2.40.30.170">
    <property type="match status" value="1"/>
</dbReference>
<sequence>MEKLRALIPRLLIYVAIVLLIAGGIWILNSNQITSGSEKENRPTAFIEADQSSASFKVGGRIVELLAEEGDEVKKGDILAQIESDEVKAKVSQAQAAVAVTEGQIGQAAASVNAAKSKKAEGESAVFLTAETIDKQIAQAQAVVQAAQAKVNGLKAGARPQELKQAKVQMEAAKKAYDIAKDNLQRTTSLFAEGIVSQADFDKVNLSYTQAEASYNAAVEQYNMAKEGARQEEIDAAEAQLEQAKAALALAEANKAQIEIKRQDVDAAVAMIEQAEAAQRTAESGKKQAAAALKEAQTYLGYTKLIAPVDGVIVSQSAELGEIVGSGFPVFTIQQTEAVKTAKFYLPETEMAGLKKGDIVNVKLVADGSMQKAKVVTIAQAATFASQKATQNTGDLDIRSFGIKVQFIDLPDTAATGMTVEWYGKDGGTSGGQAGTEESPGKADKADKADKAGEAQ</sequence>
<dbReference type="PANTHER" id="PTHR30438">
    <property type="entry name" value="36 KDA ANTIGEN-RELATED"/>
    <property type="match status" value="1"/>
</dbReference>
<organism evidence="5 6">
    <name type="scientific">Paenibacillus macerans</name>
    <name type="common">Bacillus macerans</name>
    <dbReference type="NCBI Taxonomy" id="44252"/>
    <lineage>
        <taxon>Bacteria</taxon>
        <taxon>Bacillati</taxon>
        <taxon>Bacillota</taxon>
        <taxon>Bacilli</taxon>
        <taxon>Bacillales</taxon>
        <taxon>Paenibacillaceae</taxon>
        <taxon>Paenibacillus</taxon>
    </lineage>
</organism>
<dbReference type="EMBL" id="WNZZ01000007">
    <property type="protein sequence ID" value="MUG23068.1"/>
    <property type="molecule type" value="Genomic_DNA"/>
</dbReference>
<feature type="transmembrane region" description="Helical" evidence="3">
    <location>
        <begin position="7"/>
        <end position="28"/>
    </location>
</feature>
<comment type="caution">
    <text evidence="5">The sequence shown here is derived from an EMBL/GenBank/DDBJ whole genome shotgun (WGS) entry which is preliminary data.</text>
</comment>
<evidence type="ECO:0000259" key="4">
    <source>
        <dbReference type="Pfam" id="PF25881"/>
    </source>
</evidence>
<dbReference type="Proteomes" id="UP000442469">
    <property type="component" value="Unassembled WGS sequence"/>
</dbReference>
<feature type="coiled-coil region" evidence="1">
    <location>
        <begin position="227"/>
        <end position="278"/>
    </location>
</feature>
<gene>
    <name evidence="5" type="ORF">GNQ08_11675</name>
</gene>
<dbReference type="PANTHER" id="PTHR30438:SF2">
    <property type="entry name" value="MEMBRANE PROTEIN"/>
    <property type="match status" value="1"/>
</dbReference>
<keyword evidence="3" id="KW-0472">Membrane</keyword>
<reference evidence="5 6" key="1">
    <citation type="submission" date="2019-11" db="EMBL/GenBank/DDBJ databases">
        <title>Draft genome sequences of five Paenibacillus species of dairy origin.</title>
        <authorList>
            <person name="Olajide A.M."/>
            <person name="Chen S."/>
            <person name="Lapointe G."/>
        </authorList>
    </citation>
    <scope>NUCLEOTIDE SEQUENCE [LARGE SCALE GENOMIC DNA]</scope>
    <source>
        <strain evidence="5 6">3CT49</strain>
    </source>
</reference>
<proteinExistence type="predicted"/>
<evidence type="ECO:0000256" key="2">
    <source>
        <dbReference type="SAM" id="MobiDB-lite"/>
    </source>
</evidence>
<protein>
    <submittedName>
        <fullName evidence="5">HlyD family efflux transporter periplasmic adaptor subunit</fullName>
    </submittedName>
</protein>
<evidence type="ECO:0000256" key="3">
    <source>
        <dbReference type="SAM" id="Phobius"/>
    </source>
</evidence>
<dbReference type="AlphaFoldDB" id="A0A6N8EXL7"/>
<evidence type="ECO:0000313" key="6">
    <source>
        <dbReference type="Proteomes" id="UP000442469"/>
    </source>
</evidence>
<feature type="region of interest" description="Disordered" evidence="2">
    <location>
        <begin position="421"/>
        <end position="456"/>
    </location>
</feature>
<keyword evidence="1" id="KW-0175">Coiled coil</keyword>
<name>A0A6N8EXL7_PAEMA</name>
<keyword evidence="3" id="KW-0812">Transmembrane</keyword>
<dbReference type="GO" id="GO:0005886">
    <property type="term" value="C:plasma membrane"/>
    <property type="evidence" value="ECO:0007669"/>
    <property type="project" value="TreeGrafter"/>
</dbReference>
<feature type="compositionally biased region" description="Basic and acidic residues" evidence="2">
    <location>
        <begin position="439"/>
        <end position="456"/>
    </location>
</feature>
<dbReference type="Gene3D" id="1.10.287.470">
    <property type="entry name" value="Helix hairpin bin"/>
    <property type="match status" value="1"/>
</dbReference>
<dbReference type="Pfam" id="PF25881">
    <property type="entry name" value="HH_YBHG"/>
    <property type="match status" value="1"/>
</dbReference>
<evidence type="ECO:0000256" key="1">
    <source>
        <dbReference type="SAM" id="Coils"/>
    </source>
</evidence>
<keyword evidence="3" id="KW-1133">Transmembrane helix</keyword>
<feature type="compositionally biased region" description="Gly residues" evidence="2">
    <location>
        <begin position="425"/>
        <end position="434"/>
    </location>
</feature>
<dbReference type="InterPro" id="IPR059052">
    <property type="entry name" value="HH_YbhG-like"/>
</dbReference>
<dbReference type="SUPFAM" id="SSF111369">
    <property type="entry name" value="HlyD-like secretion proteins"/>
    <property type="match status" value="2"/>
</dbReference>
<accession>A0A6N8EXL7</accession>